<dbReference type="AlphaFoldDB" id="A1CDG7"/>
<proteinExistence type="predicted"/>
<dbReference type="EMBL" id="DS027051">
    <property type="protein sequence ID" value="EAW11894.1"/>
    <property type="molecule type" value="Genomic_DNA"/>
</dbReference>
<accession>A1CDG7</accession>
<dbReference type="Gene3D" id="1.10.1520.10">
    <property type="entry name" value="Ribonuclease III domain"/>
    <property type="match status" value="1"/>
</dbReference>
<protein>
    <submittedName>
        <fullName evidence="2">RNase3 domain protein</fullName>
    </submittedName>
</protein>
<dbReference type="GO" id="GO:0004525">
    <property type="term" value="F:ribonuclease III activity"/>
    <property type="evidence" value="ECO:0007669"/>
    <property type="project" value="InterPro"/>
</dbReference>
<dbReference type="SUPFAM" id="SSF69065">
    <property type="entry name" value="RNase III domain-like"/>
    <property type="match status" value="1"/>
</dbReference>
<dbReference type="KEGG" id="act:ACLA_006510"/>
<organism evidence="2 3">
    <name type="scientific">Aspergillus clavatus (strain ATCC 1007 / CBS 513.65 / DSM 816 / NCTC 3887 / NRRL 1 / QM 1276 / 107)</name>
    <dbReference type="NCBI Taxonomy" id="344612"/>
    <lineage>
        <taxon>Eukaryota</taxon>
        <taxon>Fungi</taxon>
        <taxon>Dikarya</taxon>
        <taxon>Ascomycota</taxon>
        <taxon>Pezizomycotina</taxon>
        <taxon>Eurotiomycetes</taxon>
        <taxon>Eurotiomycetidae</taxon>
        <taxon>Eurotiales</taxon>
        <taxon>Aspergillaceae</taxon>
        <taxon>Aspergillus</taxon>
        <taxon>Aspergillus subgen. Fumigati</taxon>
    </lineage>
</organism>
<gene>
    <name evidence="2" type="ORF">ACLA_006510</name>
</gene>
<dbReference type="RefSeq" id="XP_001273320.1">
    <property type="nucleotide sequence ID" value="XM_001273319.1"/>
</dbReference>
<dbReference type="OMA" id="NINNDRC"/>
<evidence type="ECO:0000313" key="3">
    <source>
        <dbReference type="Proteomes" id="UP000006701"/>
    </source>
</evidence>
<sequence length="421" mass="47314">MSLSDKIEQISGYRFRDERLLHEAMTAAGADENNHDGNRPLAQVGKSFVELCSVKFGYLNRTERALKIQNINNDRCALIAKEIGIDQHLTYCPRHQGYSKKVLNIAVNALIGAINIDSDSEEVTITALHRIGWFSFPLNKELGLKTGRSGSKSSKNLAEPRTTKPLENQTCSARLDSMERVNEGISVSLRLLLESETQRCVAHQMKPPQETYFGEAARAELLAVQTEFPKASLDLLTLFFTLAGPQSIVGFQENILGALAASNPLAELYYTEAPPQQRFAIIRTLEQIECHYDILKNYHTWQLYQSCTGQHESGRLHIISYESHPTRQSGNPINLRESRTTERMVALICPEAEPNSTIFESNYNKFKSLRRKGKRLQSLIDIFGLGILGLMYSSPGHQSGCILTLSHFLYVRGSDILPYFC</sequence>
<evidence type="ECO:0000313" key="2">
    <source>
        <dbReference type="EMBL" id="EAW11894.1"/>
    </source>
</evidence>
<name>A1CDG7_ASPCL</name>
<dbReference type="PROSITE" id="PS50142">
    <property type="entry name" value="RNASE_3_2"/>
    <property type="match status" value="1"/>
</dbReference>
<reference evidence="2 3" key="1">
    <citation type="journal article" date="2008" name="PLoS Genet.">
        <title>Genomic islands in the pathogenic filamentous fungus Aspergillus fumigatus.</title>
        <authorList>
            <person name="Fedorova N.D."/>
            <person name="Khaldi N."/>
            <person name="Joardar V.S."/>
            <person name="Maiti R."/>
            <person name="Amedeo P."/>
            <person name="Anderson M.J."/>
            <person name="Crabtree J."/>
            <person name="Silva J.C."/>
            <person name="Badger J.H."/>
            <person name="Albarraq A."/>
            <person name="Angiuoli S."/>
            <person name="Bussey H."/>
            <person name="Bowyer P."/>
            <person name="Cotty P.J."/>
            <person name="Dyer P.S."/>
            <person name="Egan A."/>
            <person name="Galens K."/>
            <person name="Fraser-Liggett C.M."/>
            <person name="Haas B.J."/>
            <person name="Inman J.M."/>
            <person name="Kent R."/>
            <person name="Lemieux S."/>
            <person name="Malavazi I."/>
            <person name="Orvis J."/>
            <person name="Roemer T."/>
            <person name="Ronning C.M."/>
            <person name="Sundaram J.P."/>
            <person name="Sutton G."/>
            <person name="Turner G."/>
            <person name="Venter J.C."/>
            <person name="White O.R."/>
            <person name="Whitty B.R."/>
            <person name="Youngman P."/>
            <person name="Wolfe K.H."/>
            <person name="Goldman G.H."/>
            <person name="Wortman J.R."/>
            <person name="Jiang B."/>
            <person name="Denning D.W."/>
            <person name="Nierman W.C."/>
        </authorList>
    </citation>
    <scope>NUCLEOTIDE SEQUENCE [LARGE SCALE GENOMIC DNA]</scope>
    <source>
        <strain evidence="3">ATCC 1007 / CBS 513.65 / DSM 816 / NCTC 3887 / NRRL 1</strain>
    </source>
</reference>
<dbReference type="HOGENOM" id="CLU_652080_0_0_1"/>
<dbReference type="Proteomes" id="UP000006701">
    <property type="component" value="Unassembled WGS sequence"/>
</dbReference>
<feature type="domain" description="RNase III" evidence="1">
    <location>
        <begin position="4"/>
        <end position="119"/>
    </location>
</feature>
<keyword evidence="3" id="KW-1185">Reference proteome</keyword>
<dbReference type="InterPro" id="IPR000999">
    <property type="entry name" value="RNase_III_dom"/>
</dbReference>
<dbReference type="InterPro" id="IPR036389">
    <property type="entry name" value="RNase_III_sf"/>
</dbReference>
<dbReference type="OrthoDB" id="67027at2759"/>
<dbReference type="VEuPathDB" id="FungiDB:ACLA_006510"/>
<dbReference type="GeneID" id="4705638"/>
<evidence type="ECO:0000259" key="1">
    <source>
        <dbReference type="PROSITE" id="PS50142"/>
    </source>
</evidence>
<dbReference type="GO" id="GO:0006396">
    <property type="term" value="P:RNA processing"/>
    <property type="evidence" value="ECO:0007669"/>
    <property type="project" value="InterPro"/>
</dbReference>